<organism evidence="1 3">
    <name type="scientific">Rotaria socialis</name>
    <dbReference type="NCBI Taxonomy" id="392032"/>
    <lineage>
        <taxon>Eukaryota</taxon>
        <taxon>Metazoa</taxon>
        <taxon>Spiralia</taxon>
        <taxon>Gnathifera</taxon>
        <taxon>Rotifera</taxon>
        <taxon>Eurotatoria</taxon>
        <taxon>Bdelloidea</taxon>
        <taxon>Philodinida</taxon>
        <taxon>Philodinidae</taxon>
        <taxon>Rotaria</taxon>
    </lineage>
</organism>
<evidence type="ECO:0000313" key="2">
    <source>
        <dbReference type="EMBL" id="CAF4685749.1"/>
    </source>
</evidence>
<dbReference type="Proteomes" id="UP000663851">
    <property type="component" value="Unassembled WGS sequence"/>
</dbReference>
<dbReference type="EMBL" id="CAJOBS010001085">
    <property type="protein sequence ID" value="CAF4685749.1"/>
    <property type="molecule type" value="Genomic_DNA"/>
</dbReference>
<proteinExistence type="predicted"/>
<evidence type="ECO:0000313" key="3">
    <source>
        <dbReference type="Proteomes" id="UP000663851"/>
    </source>
</evidence>
<sequence>MRKMISDLSFWIQFVHDSDLTIDESILLQYGARLADRFSTIEELLTADENEFINLGIISQLDRACLIRHARLSCAKEHVVLAKQFTASKPVLENCHGNLSRRKTKSNLSSALISRISCLNHPSYAEFTNGNDTCLSEQSIEVPERTVIDNTDDKIQKLIESYQTKPPRTSSQGRRTIKTFSNSILLRKKMIAGTDRLKRLTLSKSFFKRQTALMTQKVSNMTHRIINPSAKIKHKNDRTFLNHIKPAPCQIDMNDLIEQMENRKAQVSTCNNEMQASSDFIFHSHADDSTSNAHQLVPTLVNKQFKLGAPTTFLTRSLAHYDYTK</sequence>
<reference evidence="1" key="1">
    <citation type="submission" date="2021-02" db="EMBL/GenBank/DDBJ databases">
        <authorList>
            <person name="Nowell W R."/>
        </authorList>
    </citation>
    <scope>NUCLEOTIDE SEQUENCE</scope>
</reference>
<comment type="caution">
    <text evidence="1">The sequence shown here is derived from an EMBL/GenBank/DDBJ whole genome shotgun (WGS) entry which is preliminary data.</text>
</comment>
<protein>
    <submittedName>
        <fullName evidence="1">Uncharacterized protein</fullName>
    </submittedName>
</protein>
<name>A0A820RKZ1_9BILA</name>
<dbReference type="EMBL" id="CAJOBO010002194">
    <property type="protein sequence ID" value="CAF4436888.1"/>
    <property type="molecule type" value="Genomic_DNA"/>
</dbReference>
<dbReference type="AlphaFoldDB" id="A0A820RKZ1"/>
<gene>
    <name evidence="1" type="ORF">HFQ381_LOCUS22809</name>
    <name evidence="2" type="ORF">TOA249_LOCUS16140</name>
</gene>
<dbReference type="Proteomes" id="UP000663838">
    <property type="component" value="Unassembled WGS sequence"/>
</dbReference>
<accession>A0A820RKZ1</accession>
<evidence type="ECO:0000313" key="1">
    <source>
        <dbReference type="EMBL" id="CAF4436888.1"/>
    </source>
</evidence>